<dbReference type="RefSeq" id="WP_239316053.1">
    <property type="nucleotide sequence ID" value="NZ_BOOH01000016.1"/>
</dbReference>
<proteinExistence type="predicted"/>
<name>A0A8J3W537_9ACTN</name>
<dbReference type="EMBL" id="BOOH01000016">
    <property type="protein sequence ID" value="GIH75451.1"/>
    <property type="molecule type" value="Genomic_DNA"/>
</dbReference>
<feature type="transmembrane region" description="Helical" evidence="2">
    <location>
        <begin position="121"/>
        <end position="138"/>
    </location>
</feature>
<feature type="transmembrane region" description="Helical" evidence="2">
    <location>
        <begin position="232"/>
        <end position="251"/>
    </location>
</feature>
<evidence type="ECO:0000313" key="4">
    <source>
        <dbReference type="Proteomes" id="UP000616724"/>
    </source>
</evidence>
<protein>
    <recommendedName>
        <fullName evidence="5">UnbU</fullName>
    </recommendedName>
</protein>
<dbReference type="AlphaFoldDB" id="A0A8J3W537"/>
<dbReference type="Proteomes" id="UP000616724">
    <property type="component" value="Unassembled WGS sequence"/>
</dbReference>
<evidence type="ECO:0000256" key="1">
    <source>
        <dbReference type="SAM" id="MobiDB-lite"/>
    </source>
</evidence>
<evidence type="ECO:0000313" key="3">
    <source>
        <dbReference type="EMBL" id="GIH75451.1"/>
    </source>
</evidence>
<gene>
    <name evidence="3" type="ORF">Plo01_18800</name>
</gene>
<reference evidence="3 4" key="1">
    <citation type="submission" date="2021-01" db="EMBL/GenBank/DDBJ databases">
        <title>Whole genome shotgun sequence of Planobispora longispora NBRC 13918.</title>
        <authorList>
            <person name="Komaki H."/>
            <person name="Tamura T."/>
        </authorList>
    </citation>
    <scope>NUCLEOTIDE SEQUENCE [LARGE SCALE GENOMIC DNA]</scope>
    <source>
        <strain evidence="3 4">NBRC 13918</strain>
    </source>
</reference>
<feature type="compositionally biased region" description="Pro residues" evidence="1">
    <location>
        <begin position="1"/>
        <end position="21"/>
    </location>
</feature>
<organism evidence="3 4">
    <name type="scientific">Planobispora longispora</name>
    <dbReference type="NCBI Taxonomy" id="28887"/>
    <lineage>
        <taxon>Bacteria</taxon>
        <taxon>Bacillati</taxon>
        <taxon>Actinomycetota</taxon>
        <taxon>Actinomycetes</taxon>
        <taxon>Streptosporangiales</taxon>
        <taxon>Streptosporangiaceae</taxon>
        <taxon>Planobispora</taxon>
    </lineage>
</organism>
<feature type="transmembrane region" description="Helical" evidence="2">
    <location>
        <begin position="288"/>
        <end position="306"/>
    </location>
</feature>
<evidence type="ECO:0000256" key="2">
    <source>
        <dbReference type="SAM" id="Phobius"/>
    </source>
</evidence>
<keyword evidence="2" id="KW-0812">Transmembrane</keyword>
<accession>A0A8J3W537</accession>
<feature type="transmembrane region" description="Helical" evidence="2">
    <location>
        <begin position="33"/>
        <end position="52"/>
    </location>
</feature>
<keyword evidence="2" id="KW-0472">Membrane</keyword>
<evidence type="ECO:0008006" key="5">
    <source>
        <dbReference type="Google" id="ProtNLM"/>
    </source>
</evidence>
<keyword evidence="2" id="KW-1133">Transmembrane helix</keyword>
<keyword evidence="4" id="KW-1185">Reference proteome</keyword>
<feature type="transmembrane region" description="Helical" evidence="2">
    <location>
        <begin position="150"/>
        <end position="170"/>
    </location>
</feature>
<feature type="transmembrane region" description="Helical" evidence="2">
    <location>
        <begin position="58"/>
        <end position="75"/>
    </location>
</feature>
<feature type="region of interest" description="Disordered" evidence="1">
    <location>
        <begin position="1"/>
        <end position="25"/>
    </location>
</feature>
<feature type="transmembrane region" description="Helical" evidence="2">
    <location>
        <begin position="96"/>
        <end position="115"/>
    </location>
</feature>
<comment type="caution">
    <text evidence="3">The sequence shown here is derived from an EMBL/GenBank/DDBJ whole genome shotgun (WGS) entry which is preliminary data.</text>
</comment>
<feature type="transmembrane region" description="Helical" evidence="2">
    <location>
        <begin position="182"/>
        <end position="200"/>
    </location>
</feature>
<sequence>MAEQTPTPPTPPTPPAPPAAKAPPRHDAKTITALRRFALSITIFNILGYSWWGFEQGFAWPFVALATGYTVEIVLEIIGARTEGRAPRFRGNGFRGLVDFLLPAHITSVALNMLTYVNDQILVMMFGVTVAVGAKWVLRAPVRGRLRHFMNPSNFGIAVILILFPWASIAPPYHFSEHVGNPVDWIIPLVIIFFGTMLNAKLTNRMWLIGAWVGGFVVQAVVRGLIIDDISILGGLSMMTGIAFVLFTNYMITDPGTSPSKPLSQIAFGGGVAVMYGVLTGMNIPYGIFFATAAVCLIRGGYLWALDISLKTRAKEAEQVQKQAAQALAGVQGEAAKA</sequence>